<dbReference type="PANTHER" id="PTHR16119">
    <property type="entry name" value="TRANSMEMBRANE PROTEIN 144"/>
    <property type="match status" value="1"/>
</dbReference>
<dbReference type="InterPro" id="IPR010651">
    <property type="entry name" value="Sugar_transport"/>
</dbReference>
<name>A0A0R2NJY0_9LACO</name>
<gene>
    <name evidence="9" type="ORF">IV88_GL000571</name>
</gene>
<dbReference type="SUPFAM" id="SSF103481">
    <property type="entry name" value="Multidrug resistance efflux transporter EmrE"/>
    <property type="match status" value="1"/>
</dbReference>
<evidence type="ECO:0000313" key="9">
    <source>
        <dbReference type="EMBL" id="KRO24907.1"/>
    </source>
</evidence>
<dbReference type="OrthoDB" id="1452595at2"/>
<keyword evidence="4" id="KW-0762">Sugar transport</keyword>
<comment type="caution">
    <text evidence="9">The sequence shown here is derived from an EMBL/GenBank/DDBJ whole genome shotgun (WGS) entry which is preliminary data.</text>
</comment>
<feature type="transmembrane region" description="Helical" evidence="8">
    <location>
        <begin position="55"/>
        <end position="74"/>
    </location>
</feature>
<comment type="similarity">
    <text evidence="2">Belongs to the GRP transporter (TC 2.A.7.5) family.</text>
</comment>
<evidence type="ECO:0000256" key="8">
    <source>
        <dbReference type="SAM" id="Phobius"/>
    </source>
</evidence>
<dbReference type="RefSeq" id="WP_057799666.1">
    <property type="nucleotide sequence ID" value="NZ_BJZZ01000020.1"/>
</dbReference>
<feature type="transmembrane region" description="Helical" evidence="8">
    <location>
        <begin position="264"/>
        <end position="284"/>
    </location>
</feature>
<feature type="transmembrane region" description="Helical" evidence="8">
    <location>
        <begin position="6"/>
        <end position="24"/>
    </location>
</feature>
<feature type="transmembrane region" description="Helical" evidence="8">
    <location>
        <begin position="235"/>
        <end position="257"/>
    </location>
</feature>
<feature type="transmembrane region" description="Helical" evidence="8">
    <location>
        <begin position="208"/>
        <end position="229"/>
    </location>
</feature>
<dbReference type="PATRIC" id="fig|480391.4.peg.579"/>
<feature type="transmembrane region" description="Helical" evidence="8">
    <location>
        <begin position="180"/>
        <end position="196"/>
    </location>
</feature>
<accession>A0A0R2NJY0</accession>
<dbReference type="CDD" id="cd23111">
    <property type="entry name" value="ribose_uptake_RbsU"/>
    <property type="match status" value="1"/>
</dbReference>
<evidence type="ECO:0000256" key="2">
    <source>
        <dbReference type="ARBA" id="ARBA00006117"/>
    </source>
</evidence>
<evidence type="ECO:0000256" key="1">
    <source>
        <dbReference type="ARBA" id="ARBA00004651"/>
    </source>
</evidence>
<evidence type="ECO:0000256" key="3">
    <source>
        <dbReference type="ARBA" id="ARBA00022448"/>
    </source>
</evidence>
<keyword evidence="6 8" id="KW-1133">Transmembrane helix</keyword>
<evidence type="ECO:0000313" key="10">
    <source>
        <dbReference type="Proteomes" id="UP000051249"/>
    </source>
</evidence>
<feature type="transmembrane region" description="Helical" evidence="8">
    <location>
        <begin position="116"/>
        <end position="135"/>
    </location>
</feature>
<keyword evidence="3" id="KW-0813">Transport</keyword>
<feature type="transmembrane region" description="Helical" evidence="8">
    <location>
        <begin position="147"/>
        <end position="168"/>
    </location>
</feature>
<keyword evidence="5 8" id="KW-0812">Transmembrane</keyword>
<dbReference type="Pfam" id="PF06800">
    <property type="entry name" value="Sugar_transport"/>
    <property type="match status" value="1"/>
</dbReference>
<evidence type="ECO:0000256" key="7">
    <source>
        <dbReference type="ARBA" id="ARBA00023136"/>
    </source>
</evidence>
<reference evidence="9 10" key="1">
    <citation type="journal article" date="2015" name="Genome Announc.">
        <title>Expanding the biotechnology potential of lactobacilli through comparative genomics of 213 strains and associated genera.</title>
        <authorList>
            <person name="Sun Z."/>
            <person name="Harris H.M."/>
            <person name="McCann A."/>
            <person name="Guo C."/>
            <person name="Argimon S."/>
            <person name="Zhang W."/>
            <person name="Yang X."/>
            <person name="Jeffery I.B."/>
            <person name="Cooney J.C."/>
            <person name="Kagawa T.F."/>
            <person name="Liu W."/>
            <person name="Song Y."/>
            <person name="Salvetti E."/>
            <person name="Wrobel A."/>
            <person name="Rasinkangas P."/>
            <person name="Parkhill J."/>
            <person name="Rea M.C."/>
            <person name="O'Sullivan O."/>
            <person name="Ritari J."/>
            <person name="Douillard F.P."/>
            <person name="Paul Ross R."/>
            <person name="Yang R."/>
            <person name="Briner A.E."/>
            <person name="Felis G.E."/>
            <person name="de Vos W.M."/>
            <person name="Barrangou R."/>
            <person name="Klaenhammer T.R."/>
            <person name="Caufield P.W."/>
            <person name="Cui Y."/>
            <person name="Zhang H."/>
            <person name="O'Toole P.W."/>
        </authorList>
    </citation>
    <scope>NUCLEOTIDE SEQUENCE [LARGE SCALE GENOMIC DNA]</scope>
    <source>
        <strain evidence="9 10">DSM 23026</strain>
    </source>
</reference>
<dbReference type="EMBL" id="JQCQ01000019">
    <property type="protein sequence ID" value="KRO24907.1"/>
    <property type="molecule type" value="Genomic_DNA"/>
</dbReference>
<keyword evidence="7 8" id="KW-0472">Membrane</keyword>
<feature type="transmembrane region" description="Helical" evidence="8">
    <location>
        <begin position="86"/>
        <end position="104"/>
    </location>
</feature>
<sequence>MNILIGIIPAIAWGILPLAVTKIGGKTTNQIIGTTFGTFIVSLIVWLIMQPAVTTGQFLLSALSGAAWTIGQFLQYTAFKRIGVSQAMPISTGLQLVGTSLLGILAFDEWSKGNELLIGIIALVVIIIGIVLTTIDGEQSNSKTKNAIGPTIVIFLISTVGYIGYSAFPRMAKVSGLQGFMPQGLGMALMALILVLSTGKRKVFTEKVTWIGLIDGAIFSIAALTYLMSAQLNGIATGFTLSQMNVVIGTIGGILILHEKRSKAGIIWTIAGLVLVVVGGVLIGNMN</sequence>
<keyword evidence="10" id="KW-1185">Reference proteome</keyword>
<feature type="transmembrane region" description="Helical" evidence="8">
    <location>
        <begin position="31"/>
        <end position="49"/>
    </location>
</feature>
<comment type="subcellular location">
    <subcellularLocation>
        <location evidence="1">Cell membrane</location>
        <topology evidence="1">Multi-pass membrane protein</topology>
    </subcellularLocation>
</comment>
<dbReference type="PANTHER" id="PTHR16119:SF17">
    <property type="entry name" value="TRANSMEMBRANE PROTEIN 144"/>
    <property type="match status" value="1"/>
</dbReference>
<dbReference type="Proteomes" id="UP000051249">
    <property type="component" value="Unassembled WGS sequence"/>
</dbReference>
<dbReference type="InterPro" id="IPR037185">
    <property type="entry name" value="EmrE-like"/>
</dbReference>
<organism evidence="9 10">
    <name type="scientific">Pediococcus argentinicus</name>
    <dbReference type="NCBI Taxonomy" id="480391"/>
    <lineage>
        <taxon>Bacteria</taxon>
        <taxon>Bacillati</taxon>
        <taxon>Bacillota</taxon>
        <taxon>Bacilli</taxon>
        <taxon>Lactobacillales</taxon>
        <taxon>Lactobacillaceae</taxon>
        <taxon>Pediococcus</taxon>
    </lineage>
</organism>
<evidence type="ECO:0000256" key="5">
    <source>
        <dbReference type="ARBA" id="ARBA00022692"/>
    </source>
</evidence>
<proteinExistence type="inferred from homology"/>
<dbReference type="GO" id="GO:0005886">
    <property type="term" value="C:plasma membrane"/>
    <property type="evidence" value="ECO:0007669"/>
    <property type="project" value="UniProtKB-SubCell"/>
</dbReference>
<evidence type="ECO:0000256" key="4">
    <source>
        <dbReference type="ARBA" id="ARBA00022597"/>
    </source>
</evidence>
<protein>
    <submittedName>
        <fullName evidence="9">Glucose uptake protein</fullName>
    </submittedName>
</protein>
<evidence type="ECO:0000256" key="6">
    <source>
        <dbReference type="ARBA" id="ARBA00022989"/>
    </source>
</evidence>
<dbReference type="AlphaFoldDB" id="A0A0R2NJY0"/>
<dbReference type="GO" id="GO:0015144">
    <property type="term" value="F:carbohydrate transmembrane transporter activity"/>
    <property type="evidence" value="ECO:0007669"/>
    <property type="project" value="InterPro"/>
</dbReference>